<reference evidence="2 3" key="1">
    <citation type="submission" date="2020-07" db="EMBL/GenBank/DDBJ databases">
        <title>Sequencing the genomes of 1000 actinobacteria strains.</title>
        <authorList>
            <person name="Klenk H.-P."/>
        </authorList>
    </citation>
    <scope>NUCLEOTIDE SEQUENCE [LARGE SCALE GENOMIC DNA]</scope>
    <source>
        <strain evidence="2 3">DSM 24662</strain>
    </source>
</reference>
<feature type="compositionally biased region" description="Basic and acidic residues" evidence="1">
    <location>
        <begin position="7"/>
        <end position="26"/>
    </location>
</feature>
<dbReference type="EMBL" id="JACCBV010000001">
    <property type="protein sequence ID" value="NYE19859.1"/>
    <property type="molecule type" value="Genomic_DNA"/>
</dbReference>
<accession>A0A7Y9GNW2</accession>
<sequence>MANARSDPADLHGTADERRRQLDEHAASGSLSAEWLRRQLDSTLDAWSSDETELDVDKERKVDF</sequence>
<feature type="region of interest" description="Disordered" evidence="1">
    <location>
        <begin position="1"/>
        <end position="30"/>
    </location>
</feature>
<evidence type="ECO:0000256" key="1">
    <source>
        <dbReference type="SAM" id="MobiDB-lite"/>
    </source>
</evidence>
<dbReference type="AlphaFoldDB" id="A0A7Y9GNW2"/>
<evidence type="ECO:0000313" key="2">
    <source>
        <dbReference type="EMBL" id="NYE19859.1"/>
    </source>
</evidence>
<gene>
    <name evidence="2" type="ORF">BJ991_001887</name>
</gene>
<protein>
    <submittedName>
        <fullName evidence="2">Uncharacterized protein</fullName>
    </submittedName>
</protein>
<proteinExistence type="predicted"/>
<comment type="caution">
    <text evidence="2">The sequence shown here is derived from an EMBL/GenBank/DDBJ whole genome shotgun (WGS) entry which is preliminary data.</text>
</comment>
<dbReference type="RefSeq" id="WP_179489469.1">
    <property type="nucleotide sequence ID" value="NZ_JACCBV010000001.1"/>
</dbReference>
<evidence type="ECO:0000313" key="3">
    <source>
        <dbReference type="Proteomes" id="UP000576969"/>
    </source>
</evidence>
<dbReference type="Proteomes" id="UP000576969">
    <property type="component" value="Unassembled WGS sequence"/>
</dbReference>
<keyword evidence="3" id="KW-1185">Reference proteome</keyword>
<organism evidence="2 3">
    <name type="scientific">Microbacterium immunditiarum</name>
    <dbReference type="NCBI Taxonomy" id="337480"/>
    <lineage>
        <taxon>Bacteria</taxon>
        <taxon>Bacillati</taxon>
        <taxon>Actinomycetota</taxon>
        <taxon>Actinomycetes</taxon>
        <taxon>Micrococcales</taxon>
        <taxon>Microbacteriaceae</taxon>
        <taxon>Microbacterium</taxon>
    </lineage>
</organism>
<name>A0A7Y9GNW2_9MICO</name>